<feature type="transmembrane region" description="Helical" evidence="1">
    <location>
        <begin position="44"/>
        <end position="62"/>
    </location>
</feature>
<dbReference type="RefSeq" id="WP_157739525.1">
    <property type="nucleotide sequence ID" value="NZ_BMHF01000014.1"/>
</dbReference>
<name>A0ABQ1GL30_9BACL</name>
<feature type="transmembrane region" description="Helical" evidence="1">
    <location>
        <begin position="6"/>
        <end position="23"/>
    </location>
</feature>
<comment type="caution">
    <text evidence="2">The sequence shown here is derived from an EMBL/GenBank/DDBJ whole genome shotgun (WGS) entry which is preliminary data.</text>
</comment>
<dbReference type="Pfam" id="PF13789">
    <property type="entry name" value="DUF4181"/>
    <property type="match status" value="1"/>
</dbReference>
<accession>A0ABQ1GL30</accession>
<evidence type="ECO:0000313" key="2">
    <source>
        <dbReference type="EMBL" id="GGA46029.1"/>
    </source>
</evidence>
<keyword evidence="1" id="KW-0812">Transmembrane</keyword>
<sequence>MDYAKFIAFAIGLLLLVYVVVKITNKLLKIEEVESVSDTPGARIYRWGRVIIFIGFLVSLWYMTGNNSNLLHMYFWMIYTTLLLGFGAVMEFIYIKESKQYISTVIGLIVVLIAIYCVYNNPFLN</sequence>
<evidence type="ECO:0008006" key="4">
    <source>
        <dbReference type="Google" id="ProtNLM"/>
    </source>
</evidence>
<dbReference type="InterPro" id="IPR025441">
    <property type="entry name" value="DUF4181"/>
</dbReference>
<organism evidence="2 3">
    <name type="scientific">Paenibacillus physcomitrellae</name>
    <dbReference type="NCBI Taxonomy" id="1619311"/>
    <lineage>
        <taxon>Bacteria</taxon>
        <taxon>Bacillati</taxon>
        <taxon>Bacillota</taxon>
        <taxon>Bacilli</taxon>
        <taxon>Bacillales</taxon>
        <taxon>Paenibacillaceae</taxon>
        <taxon>Paenibacillus</taxon>
    </lineage>
</organism>
<protein>
    <recommendedName>
        <fullName evidence="4">DUF4181 domain-containing protein</fullName>
    </recommendedName>
</protein>
<keyword evidence="3" id="KW-1185">Reference proteome</keyword>
<dbReference type="EMBL" id="BMHF01000014">
    <property type="protein sequence ID" value="GGA46029.1"/>
    <property type="molecule type" value="Genomic_DNA"/>
</dbReference>
<reference evidence="3" key="1">
    <citation type="journal article" date="2019" name="Int. J. Syst. Evol. Microbiol.">
        <title>The Global Catalogue of Microorganisms (GCM) 10K type strain sequencing project: providing services to taxonomists for standard genome sequencing and annotation.</title>
        <authorList>
            <consortium name="The Broad Institute Genomics Platform"/>
            <consortium name="The Broad Institute Genome Sequencing Center for Infectious Disease"/>
            <person name="Wu L."/>
            <person name="Ma J."/>
        </authorList>
    </citation>
    <scope>NUCLEOTIDE SEQUENCE [LARGE SCALE GENOMIC DNA]</scope>
    <source>
        <strain evidence="3">CGMCC 1.15044</strain>
    </source>
</reference>
<evidence type="ECO:0000313" key="3">
    <source>
        <dbReference type="Proteomes" id="UP000609323"/>
    </source>
</evidence>
<evidence type="ECO:0000256" key="1">
    <source>
        <dbReference type="SAM" id="Phobius"/>
    </source>
</evidence>
<proteinExistence type="predicted"/>
<feature type="transmembrane region" description="Helical" evidence="1">
    <location>
        <begin position="74"/>
        <end position="94"/>
    </location>
</feature>
<feature type="transmembrane region" description="Helical" evidence="1">
    <location>
        <begin position="101"/>
        <end position="119"/>
    </location>
</feature>
<keyword evidence="1" id="KW-1133">Transmembrane helix</keyword>
<gene>
    <name evidence="2" type="ORF">GCM10010917_34140</name>
</gene>
<dbReference type="Proteomes" id="UP000609323">
    <property type="component" value="Unassembled WGS sequence"/>
</dbReference>
<keyword evidence="1" id="KW-0472">Membrane</keyword>